<dbReference type="STRING" id="643648.Slip_1954"/>
<reference evidence="1 2" key="2">
    <citation type="journal article" date="2010" name="Stand. Genomic Sci.">
        <title>Complete genome sequence of Syntrophothermus lipocalidus type strain (TGB-C1).</title>
        <authorList>
            <person name="Djao O.D."/>
            <person name="Zhang X."/>
            <person name="Lucas S."/>
            <person name="Lapidus A."/>
            <person name="Del Rio T.G."/>
            <person name="Nolan M."/>
            <person name="Tice H."/>
            <person name="Cheng J.F."/>
            <person name="Han C."/>
            <person name="Tapia R."/>
            <person name="Goodwin L."/>
            <person name="Pitluck S."/>
            <person name="Liolios K."/>
            <person name="Ivanova N."/>
            <person name="Mavromatis K."/>
            <person name="Mikhailova N."/>
            <person name="Ovchinnikova G."/>
            <person name="Pati A."/>
            <person name="Brambilla E."/>
            <person name="Chen A."/>
            <person name="Palaniappan K."/>
            <person name="Land M."/>
            <person name="Hauser L."/>
            <person name="Chang Y.J."/>
            <person name="Jeffries C.D."/>
            <person name="Rohde M."/>
            <person name="Sikorski J."/>
            <person name="Spring S."/>
            <person name="Goker M."/>
            <person name="Detter J.C."/>
            <person name="Woyke T."/>
            <person name="Bristow J."/>
            <person name="Eisen J.A."/>
            <person name="Markowitz V."/>
            <person name="Hugenholtz P."/>
            <person name="Kyrpides N.C."/>
            <person name="Klenk H.P."/>
        </authorList>
    </citation>
    <scope>NUCLEOTIDE SEQUENCE [LARGE SCALE GENOMIC DNA]</scope>
    <source>
        <strain evidence="2">DSM 12680 / TGB-C1</strain>
    </source>
</reference>
<dbReference type="Proteomes" id="UP000000378">
    <property type="component" value="Chromosome"/>
</dbReference>
<dbReference type="EMBL" id="CP002048">
    <property type="protein sequence ID" value="ADI02706.1"/>
    <property type="molecule type" value="Genomic_DNA"/>
</dbReference>
<proteinExistence type="predicted"/>
<dbReference type="HOGENOM" id="CLU_198143_0_0_9"/>
<keyword evidence="2" id="KW-1185">Reference proteome</keyword>
<name>D7CPS8_SYNLT</name>
<reference evidence="2" key="1">
    <citation type="journal article" date="2010" name="Stand. Genomic Sci.">
        <title>Complete genome sequence of Syntrophothermus lipocalidus type strain (TGB-C1T).</title>
        <authorList>
            <consortium name="US DOE Joint Genome Institute (JGI-PGF)"/>
            <person name="Djao O."/>
            <person name="Zhang X."/>
            <person name="Lucas S."/>
            <person name="Lapidus A."/>
            <person name="Glavina Del Rio T."/>
            <person name="Nolan M."/>
            <person name="Tice H."/>
            <person name="Cheng J."/>
            <person name="Han C."/>
            <person name="Tapia R."/>
            <person name="Goodwin L."/>
            <person name="Pitluck S."/>
            <person name="Liolios K."/>
            <person name="Ivanova N."/>
            <person name="Mavromatis K."/>
            <person name="Mikhailova N."/>
            <person name="Ovchinnikova G."/>
            <person name="Pati A."/>
            <person name="Brambilla E."/>
            <person name="Chen A."/>
            <person name="Palaniappan K."/>
            <person name="Land M."/>
            <person name="Hauser L."/>
            <person name="Chang Y."/>
            <person name="Jeffries C."/>
            <person name="Rohde M."/>
            <person name="Sikorski J."/>
            <person name="Spring S."/>
            <person name="Goker M."/>
            <person name="Detter J."/>
            <person name="Woyke T."/>
            <person name="Bristow J."/>
            <person name="Eisen J."/>
            <person name="Markowitz V."/>
            <person name="Hugenholtz P."/>
            <person name="Kyrpides N."/>
            <person name="Klenk H."/>
        </authorList>
    </citation>
    <scope>NUCLEOTIDE SEQUENCE [LARGE SCALE GENOMIC DNA]</scope>
    <source>
        <strain evidence="2">DSM 12680 / TGB-C1</strain>
    </source>
</reference>
<gene>
    <name evidence="1" type="ordered locus">Slip_1954</name>
</gene>
<organism evidence="1 2">
    <name type="scientific">Syntrophothermus lipocalidus (strain DSM 12680 / TGB-C1)</name>
    <dbReference type="NCBI Taxonomy" id="643648"/>
    <lineage>
        <taxon>Bacteria</taxon>
        <taxon>Bacillati</taxon>
        <taxon>Bacillota</taxon>
        <taxon>Clostridia</taxon>
        <taxon>Eubacteriales</taxon>
        <taxon>Syntrophomonadaceae</taxon>
        <taxon>Syntrophothermus</taxon>
    </lineage>
</organism>
<dbReference type="KEGG" id="slp:Slip_1954"/>
<evidence type="ECO:0000313" key="1">
    <source>
        <dbReference type="EMBL" id="ADI02706.1"/>
    </source>
</evidence>
<evidence type="ECO:0000313" key="2">
    <source>
        <dbReference type="Proteomes" id="UP000000378"/>
    </source>
</evidence>
<dbReference type="AlphaFoldDB" id="D7CPS8"/>
<accession>D7CPS8</accession>
<sequence length="85" mass="9470">MDAAPLTDEILRELARLSPEMQRLVLDFARRLASFPQEGVSGNDLIRFAGILSPDEAGEIERAIEEGCEQVDPSESIEGLKLEKW</sequence>
<dbReference type="OrthoDB" id="464420at2"/>
<protein>
    <submittedName>
        <fullName evidence="1">Uncharacterized protein</fullName>
    </submittedName>
</protein>